<dbReference type="PANTHER" id="PTHR48475">
    <property type="entry name" value="RIBONUCLEASE H"/>
    <property type="match status" value="1"/>
</dbReference>
<gene>
    <name evidence="1" type="ORF">EPI10_001053</name>
</gene>
<sequence>MESFLLKSIVCKLSIPRLVITDNISAKTPQMNGQVEAMKKKILTALKRKVDEAKGSWLKELPGIMWALRTSPHTTTREIGM</sequence>
<dbReference type="PANTHER" id="PTHR48475:SF2">
    <property type="entry name" value="RIBONUCLEASE H"/>
    <property type="match status" value="1"/>
</dbReference>
<proteinExistence type="predicted"/>
<name>A0A5B6V9Q3_9ROSI</name>
<dbReference type="InterPro" id="IPR036397">
    <property type="entry name" value="RNaseH_sf"/>
</dbReference>
<dbReference type="EMBL" id="SMMG02000007">
    <property type="protein sequence ID" value="KAA3465920.1"/>
    <property type="molecule type" value="Genomic_DNA"/>
</dbReference>
<dbReference type="AlphaFoldDB" id="A0A5B6V9Q3"/>
<accession>A0A5B6V9Q3</accession>
<organism evidence="1 2">
    <name type="scientific">Gossypium australe</name>
    <dbReference type="NCBI Taxonomy" id="47621"/>
    <lineage>
        <taxon>Eukaryota</taxon>
        <taxon>Viridiplantae</taxon>
        <taxon>Streptophyta</taxon>
        <taxon>Embryophyta</taxon>
        <taxon>Tracheophyta</taxon>
        <taxon>Spermatophyta</taxon>
        <taxon>Magnoliopsida</taxon>
        <taxon>eudicotyledons</taxon>
        <taxon>Gunneridae</taxon>
        <taxon>Pentapetalae</taxon>
        <taxon>rosids</taxon>
        <taxon>malvids</taxon>
        <taxon>Malvales</taxon>
        <taxon>Malvaceae</taxon>
        <taxon>Malvoideae</taxon>
        <taxon>Gossypium</taxon>
    </lineage>
</organism>
<keyword evidence="2" id="KW-1185">Reference proteome</keyword>
<evidence type="ECO:0000313" key="1">
    <source>
        <dbReference type="EMBL" id="KAA3465920.1"/>
    </source>
</evidence>
<evidence type="ECO:0000313" key="2">
    <source>
        <dbReference type="Proteomes" id="UP000325315"/>
    </source>
</evidence>
<dbReference type="Gene3D" id="3.30.420.10">
    <property type="entry name" value="Ribonuclease H-like superfamily/Ribonuclease H"/>
    <property type="match status" value="1"/>
</dbReference>
<comment type="caution">
    <text evidence="1">The sequence shown here is derived from an EMBL/GenBank/DDBJ whole genome shotgun (WGS) entry which is preliminary data.</text>
</comment>
<dbReference type="Proteomes" id="UP000325315">
    <property type="component" value="Unassembled WGS sequence"/>
</dbReference>
<dbReference type="OrthoDB" id="1739513at2759"/>
<dbReference type="InterPro" id="IPR012337">
    <property type="entry name" value="RNaseH-like_sf"/>
</dbReference>
<dbReference type="SUPFAM" id="SSF53098">
    <property type="entry name" value="Ribonuclease H-like"/>
    <property type="match status" value="1"/>
</dbReference>
<protein>
    <submittedName>
        <fullName evidence="1">Rve domain-containing protein</fullName>
    </submittedName>
</protein>
<reference evidence="2" key="1">
    <citation type="journal article" date="2019" name="Plant Biotechnol. J.">
        <title>Genome sequencing of the Australian wild diploid species Gossypium australe highlights disease resistance and delayed gland morphogenesis.</title>
        <authorList>
            <person name="Cai Y."/>
            <person name="Cai X."/>
            <person name="Wang Q."/>
            <person name="Wang P."/>
            <person name="Zhang Y."/>
            <person name="Cai C."/>
            <person name="Xu Y."/>
            <person name="Wang K."/>
            <person name="Zhou Z."/>
            <person name="Wang C."/>
            <person name="Geng S."/>
            <person name="Li B."/>
            <person name="Dong Q."/>
            <person name="Hou Y."/>
            <person name="Wang H."/>
            <person name="Ai P."/>
            <person name="Liu Z."/>
            <person name="Yi F."/>
            <person name="Sun M."/>
            <person name="An G."/>
            <person name="Cheng J."/>
            <person name="Zhang Y."/>
            <person name="Shi Q."/>
            <person name="Xie Y."/>
            <person name="Shi X."/>
            <person name="Chang Y."/>
            <person name="Huang F."/>
            <person name="Chen Y."/>
            <person name="Hong S."/>
            <person name="Mi L."/>
            <person name="Sun Q."/>
            <person name="Zhang L."/>
            <person name="Zhou B."/>
            <person name="Peng R."/>
            <person name="Zhang X."/>
            <person name="Liu F."/>
        </authorList>
    </citation>
    <scope>NUCLEOTIDE SEQUENCE [LARGE SCALE GENOMIC DNA]</scope>
    <source>
        <strain evidence="2">cv. PA1801</strain>
    </source>
</reference>
<dbReference type="GO" id="GO:0003676">
    <property type="term" value="F:nucleic acid binding"/>
    <property type="evidence" value="ECO:0007669"/>
    <property type="project" value="InterPro"/>
</dbReference>